<dbReference type="Pfam" id="PF01363">
    <property type="entry name" value="FYVE"/>
    <property type="match status" value="1"/>
</dbReference>
<reference evidence="7" key="2">
    <citation type="journal article" date="2023" name="Microbiol Resour">
        <title>Decontamination and Annotation of the Draft Genome Sequence of the Oomycete Lagenidium giganteum ARSEF 373.</title>
        <authorList>
            <person name="Morgan W.R."/>
            <person name="Tartar A."/>
        </authorList>
    </citation>
    <scope>NUCLEOTIDE SEQUENCE</scope>
    <source>
        <strain evidence="7">ARSEF 373</strain>
    </source>
</reference>
<dbReference type="EMBL" id="DAKRPA010000252">
    <property type="protein sequence ID" value="DAZ94409.1"/>
    <property type="molecule type" value="Genomic_DNA"/>
</dbReference>
<keyword evidence="2 4" id="KW-0863">Zinc-finger</keyword>
<reference evidence="7" key="1">
    <citation type="submission" date="2022-11" db="EMBL/GenBank/DDBJ databases">
        <authorList>
            <person name="Morgan W.R."/>
            <person name="Tartar A."/>
        </authorList>
    </citation>
    <scope>NUCLEOTIDE SEQUENCE</scope>
    <source>
        <strain evidence="7">ARSEF 373</strain>
    </source>
</reference>
<evidence type="ECO:0000256" key="2">
    <source>
        <dbReference type="ARBA" id="ARBA00022771"/>
    </source>
</evidence>
<keyword evidence="1" id="KW-0479">Metal-binding</keyword>
<dbReference type="InterPro" id="IPR013083">
    <property type="entry name" value="Znf_RING/FYVE/PHD"/>
</dbReference>
<proteinExistence type="predicted"/>
<evidence type="ECO:0000259" key="6">
    <source>
        <dbReference type="PROSITE" id="PS50178"/>
    </source>
</evidence>
<sequence>MQRLWRAGLSICDANLDDYASSDDLEDSDDQAHELATRWVADRDRSHCYVCEKRFHRVGRMRHHCRACGEVVCRSCTQYEQLSVPSLGMPLLGTPRASSSSSGGLGSSSASVNEMRLSQSSSVCSMSSSSSSSTRRSLMTGRVCRKCVDKKRYGSRRKSTMVVREHHQRDRVQQLPLRPRHYSEEVFTTQATGIVIDVEPCAVLGDDDDSDDCDGVPVLDVPSDEDDDKDDDVSDVTTITVGSPSTRSTIASRSDGSQPSLSCFDPDLLLDVNCATSARAPPPPPPVYMHATPSQQELHILERIRNLQHGLKRSHSAKHAPNSSWSSSYVPLTLRSSWTTQVSKSMGSSVASSSASTFLGSMRSSSSSSFLCPSISMSSEDANEELLSSRGTNVNCKVPSVVPPTPAMAQVEASIADQAYLLYCIQTERTKSQLRRQQSPQLA</sequence>
<dbReference type="Gene3D" id="3.30.40.10">
    <property type="entry name" value="Zinc/RING finger domain, C3HC4 (zinc finger)"/>
    <property type="match status" value="1"/>
</dbReference>
<keyword evidence="3" id="KW-0862">Zinc</keyword>
<dbReference type="InterPro" id="IPR017455">
    <property type="entry name" value="Znf_FYVE-rel"/>
</dbReference>
<feature type="region of interest" description="Disordered" evidence="5">
    <location>
        <begin position="93"/>
        <end position="112"/>
    </location>
</feature>
<evidence type="ECO:0000313" key="7">
    <source>
        <dbReference type="EMBL" id="DAZ94409.1"/>
    </source>
</evidence>
<dbReference type="GO" id="GO:0008270">
    <property type="term" value="F:zinc ion binding"/>
    <property type="evidence" value="ECO:0007669"/>
    <property type="project" value="UniProtKB-KW"/>
</dbReference>
<evidence type="ECO:0000256" key="3">
    <source>
        <dbReference type="ARBA" id="ARBA00022833"/>
    </source>
</evidence>
<keyword evidence="8" id="KW-1185">Reference proteome</keyword>
<evidence type="ECO:0000313" key="8">
    <source>
        <dbReference type="Proteomes" id="UP001146120"/>
    </source>
</evidence>
<dbReference type="SUPFAM" id="SSF57903">
    <property type="entry name" value="FYVE/PHD zinc finger"/>
    <property type="match status" value="1"/>
</dbReference>
<dbReference type="PROSITE" id="PS50178">
    <property type="entry name" value="ZF_FYVE"/>
    <property type="match status" value="1"/>
</dbReference>
<comment type="caution">
    <text evidence="7">The sequence shown here is derived from an EMBL/GenBank/DDBJ whole genome shotgun (WGS) entry which is preliminary data.</text>
</comment>
<gene>
    <name evidence="7" type="ORF">N0F65_003438</name>
</gene>
<evidence type="ECO:0000256" key="5">
    <source>
        <dbReference type="SAM" id="MobiDB-lite"/>
    </source>
</evidence>
<feature type="compositionally biased region" description="Low complexity" evidence="5">
    <location>
        <begin position="97"/>
        <end position="112"/>
    </location>
</feature>
<feature type="compositionally biased region" description="Polar residues" evidence="5">
    <location>
        <begin position="237"/>
        <end position="258"/>
    </location>
</feature>
<feature type="domain" description="FYVE-type" evidence="6">
    <location>
        <begin position="42"/>
        <end position="152"/>
    </location>
</feature>
<protein>
    <recommendedName>
        <fullName evidence="6">FYVE-type domain-containing protein</fullName>
    </recommendedName>
</protein>
<feature type="compositionally biased region" description="Acidic residues" evidence="5">
    <location>
        <begin position="222"/>
        <end position="234"/>
    </location>
</feature>
<feature type="region of interest" description="Disordered" evidence="5">
    <location>
        <begin position="206"/>
        <end position="258"/>
    </location>
</feature>
<organism evidence="7 8">
    <name type="scientific">Lagenidium giganteum</name>
    <dbReference type="NCBI Taxonomy" id="4803"/>
    <lineage>
        <taxon>Eukaryota</taxon>
        <taxon>Sar</taxon>
        <taxon>Stramenopiles</taxon>
        <taxon>Oomycota</taxon>
        <taxon>Peronosporomycetes</taxon>
        <taxon>Pythiales</taxon>
        <taxon>Pythiaceae</taxon>
    </lineage>
</organism>
<dbReference type="SMART" id="SM00064">
    <property type="entry name" value="FYVE"/>
    <property type="match status" value="1"/>
</dbReference>
<evidence type="ECO:0000256" key="1">
    <source>
        <dbReference type="ARBA" id="ARBA00022723"/>
    </source>
</evidence>
<accession>A0AAV2YP52</accession>
<dbReference type="Proteomes" id="UP001146120">
    <property type="component" value="Unassembled WGS sequence"/>
</dbReference>
<name>A0AAV2YP52_9STRA</name>
<dbReference type="AlphaFoldDB" id="A0AAV2YP52"/>
<evidence type="ECO:0000256" key="4">
    <source>
        <dbReference type="PROSITE-ProRule" id="PRU00091"/>
    </source>
</evidence>
<dbReference type="InterPro" id="IPR011011">
    <property type="entry name" value="Znf_FYVE_PHD"/>
</dbReference>
<dbReference type="InterPro" id="IPR000306">
    <property type="entry name" value="Znf_FYVE"/>
</dbReference>